<gene>
    <name evidence="2" type="ordered locus">VIT_18s0072g00750</name>
</gene>
<dbReference type="AlphaFoldDB" id="D7SRB5"/>
<evidence type="ECO:0000313" key="2">
    <source>
        <dbReference type="EMBL" id="CBI18196.3"/>
    </source>
</evidence>
<feature type="transmembrane region" description="Helical" evidence="1">
    <location>
        <begin position="21"/>
        <end position="47"/>
    </location>
</feature>
<keyword evidence="1" id="KW-0472">Membrane</keyword>
<proteinExistence type="predicted"/>
<reference evidence="3" key="1">
    <citation type="journal article" date="2007" name="Nature">
        <title>The grapevine genome sequence suggests ancestral hexaploidization in major angiosperm phyla.</title>
        <authorList>
            <consortium name="The French-Italian Public Consortium for Grapevine Genome Characterization."/>
            <person name="Jaillon O."/>
            <person name="Aury J.-M."/>
            <person name="Noel B."/>
            <person name="Policriti A."/>
            <person name="Clepet C."/>
            <person name="Casagrande A."/>
            <person name="Choisne N."/>
            <person name="Aubourg S."/>
            <person name="Vitulo N."/>
            <person name="Jubin C."/>
            <person name="Vezzi A."/>
            <person name="Legeai F."/>
            <person name="Hugueney P."/>
            <person name="Dasilva C."/>
            <person name="Horner D."/>
            <person name="Mica E."/>
            <person name="Jublot D."/>
            <person name="Poulain J."/>
            <person name="Bruyere C."/>
            <person name="Billault A."/>
            <person name="Segurens B."/>
            <person name="Gouyvenoux M."/>
            <person name="Ugarte E."/>
            <person name="Cattonaro F."/>
            <person name="Anthouard V."/>
            <person name="Vico V."/>
            <person name="Del Fabbro C."/>
            <person name="Alaux M."/>
            <person name="Di Gaspero G."/>
            <person name="Dumas V."/>
            <person name="Felice N."/>
            <person name="Paillard S."/>
            <person name="Juman I."/>
            <person name="Moroldo M."/>
            <person name="Scalabrin S."/>
            <person name="Canaguier A."/>
            <person name="Le Clainche I."/>
            <person name="Malacrida G."/>
            <person name="Durand E."/>
            <person name="Pesole G."/>
            <person name="Laucou V."/>
            <person name="Chatelet P."/>
            <person name="Merdinoglu D."/>
            <person name="Delledonne M."/>
            <person name="Pezzotti M."/>
            <person name="Lecharny A."/>
            <person name="Scarpelli C."/>
            <person name="Artiguenave F."/>
            <person name="Pe M.E."/>
            <person name="Valle G."/>
            <person name="Morgante M."/>
            <person name="Caboche M."/>
            <person name="Adam-Blondon A.-F."/>
            <person name="Weissenbach J."/>
            <person name="Quetier F."/>
            <person name="Wincker P."/>
        </authorList>
    </citation>
    <scope>NUCLEOTIDE SEQUENCE [LARGE SCALE GENOMIC DNA]</scope>
    <source>
        <strain evidence="3">cv. Pinot noir / PN40024</strain>
    </source>
</reference>
<name>D7SRB5_VITVI</name>
<dbReference type="InParanoid" id="D7SRB5"/>
<evidence type="ECO:0000256" key="1">
    <source>
        <dbReference type="SAM" id="Phobius"/>
    </source>
</evidence>
<dbReference type="EMBL" id="FN594968">
    <property type="protein sequence ID" value="CBI18196.3"/>
    <property type="molecule type" value="Genomic_DNA"/>
</dbReference>
<dbReference type="Proteomes" id="UP000009183">
    <property type="component" value="Chromosome 18"/>
</dbReference>
<protein>
    <submittedName>
        <fullName evidence="2">Uncharacterized protein</fullName>
    </submittedName>
</protein>
<dbReference type="HOGENOM" id="CLU_3036303_0_0_1"/>
<keyword evidence="1" id="KW-0812">Transmembrane</keyword>
<keyword evidence="1" id="KW-1133">Transmembrane helix</keyword>
<sequence length="55" mass="6694">MNTNNFKFFLFFRCDEYLKELVKYTFIVPQLVHCALVLMFFIGWFHYHKGTPNLA</sequence>
<dbReference type="PaxDb" id="29760-VIT_18s0072g00750.t01"/>
<organism evidence="2 3">
    <name type="scientific">Vitis vinifera</name>
    <name type="common">Grape</name>
    <dbReference type="NCBI Taxonomy" id="29760"/>
    <lineage>
        <taxon>Eukaryota</taxon>
        <taxon>Viridiplantae</taxon>
        <taxon>Streptophyta</taxon>
        <taxon>Embryophyta</taxon>
        <taxon>Tracheophyta</taxon>
        <taxon>Spermatophyta</taxon>
        <taxon>Magnoliopsida</taxon>
        <taxon>eudicotyledons</taxon>
        <taxon>Gunneridae</taxon>
        <taxon>Pentapetalae</taxon>
        <taxon>rosids</taxon>
        <taxon>Vitales</taxon>
        <taxon>Vitaceae</taxon>
        <taxon>Viteae</taxon>
        <taxon>Vitis</taxon>
    </lineage>
</organism>
<accession>D7SRB5</accession>
<keyword evidence="3" id="KW-1185">Reference proteome</keyword>
<evidence type="ECO:0000313" key="3">
    <source>
        <dbReference type="Proteomes" id="UP000009183"/>
    </source>
</evidence>